<accession>A0AC35FN99</accession>
<dbReference type="WBParaSite" id="PS1159_v2.g19294.t1">
    <property type="protein sequence ID" value="PS1159_v2.g19294.t1"/>
    <property type="gene ID" value="PS1159_v2.g19294"/>
</dbReference>
<evidence type="ECO:0000313" key="2">
    <source>
        <dbReference type="WBParaSite" id="PS1159_v2.g19294.t1"/>
    </source>
</evidence>
<dbReference type="Proteomes" id="UP000887580">
    <property type="component" value="Unplaced"/>
</dbReference>
<sequence length="103" mass="11453">MPSSERVPEGRTVQLMCTPPDADPKAEIIWLKDGHEIIPNEDPNLIIANDGNLIISAPRLTDSGNYTCEARNFANKRVTDIAQIVVYDEIFCAAKRLDKLSDL</sequence>
<organism evidence="1 2">
    <name type="scientific">Panagrolaimus sp. PS1159</name>
    <dbReference type="NCBI Taxonomy" id="55785"/>
    <lineage>
        <taxon>Eukaryota</taxon>
        <taxon>Metazoa</taxon>
        <taxon>Ecdysozoa</taxon>
        <taxon>Nematoda</taxon>
        <taxon>Chromadorea</taxon>
        <taxon>Rhabditida</taxon>
        <taxon>Tylenchina</taxon>
        <taxon>Panagrolaimomorpha</taxon>
        <taxon>Panagrolaimoidea</taxon>
        <taxon>Panagrolaimidae</taxon>
        <taxon>Panagrolaimus</taxon>
    </lineage>
</organism>
<proteinExistence type="predicted"/>
<protein>
    <submittedName>
        <fullName evidence="2">Ig-like domain-containing protein</fullName>
    </submittedName>
</protein>
<evidence type="ECO:0000313" key="1">
    <source>
        <dbReference type="Proteomes" id="UP000887580"/>
    </source>
</evidence>
<reference evidence="2" key="1">
    <citation type="submission" date="2022-11" db="UniProtKB">
        <authorList>
            <consortium name="WormBaseParasite"/>
        </authorList>
    </citation>
    <scope>IDENTIFICATION</scope>
</reference>
<name>A0AC35FN99_9BILA</name>